<dbReference type="SUPFAM" id="SSF51735">
    <property type="entry name" value="NAD(P)-binding Rossmann-fold domains"/>
    <property type="match status" value="2"/>
</dbReference>
<evidence type="ECO:0000313" key="5">
    <source>
        <dbReference type="EMBL" id="QXJ23391.1"/>
    </source>
</evidence>
<keyword evidence="6" id="KW-1185">Reference proteome</keyword>
<dbReference type="InterPro" id="IPR050091">
    <property type="entry name" value="PKS_NRPS_Biosynth_Enz"/>
</dbReference>
<dbReference type="InterPro" id="IPR057326">
    <property type="entry name" value="KR_dom"/>
</dbReference>
<dbReference type="RefSeq" id="WP_231329079.1">
    <property type="nucleotide sequence ID" value="NZ_CP059572.1"/>
</dbReference>
<accession>A0ABX8QX21</accession>
<evidence type="ECO:0000256" key="3">
    <source>
        <dbReference type="SAM" id="MobiDB-lite"/>
    </source>
</evidence>
<name>A0ABX8QX21_9ACTN</name>
<proteinExistence type="predicted"/>
<evidence type="ECO:0000313" key="6">
    <source>
        <dbReference type="Proteomes" id="UP001049518"/>
    </source>
</evidence>
<feature type="region of interest" description="Disordered" evidence="3">
    <location>
        <begin position="1"/>
        <end position="35"/>
    </location>
</feature>
<dbReference type="InterPro" id="IPR013968">
    <property type="entry name" value="PKS_KR"/>
</dbReference>
<evidence type="ECO:0000259" key="4">
    <source>
        <dbReference type="SMART" id="SM00822"/>
    </source>
</evidence>
<dbReference type="Gene3D" id="3.40.50.720">
    <property type="entry name" value="NAD(P)-binding Rossmann-like Domain"/>
    <property type="match status" value="1"/>
</dbReference>
<feature type="region of interest" description="Disordered" evidence="3">
    <location>
        <begin position="671"/>
        <end position="697"/>
    </location>
</feature>
<evidence type="ECO:0000256" key="2">
    <source>
        <dbReference type="ARBA" id="ARBA00022553"/>
    </source>
</evidence>
<reference evidence="5" key="1">
    <citation type="submission" date="2020-07" db="EMBL/GenBank/DDBJ databases">
        <authorList>
            <person name="Tarantini F.S."/>
            <person name="Hong K.W."/>
            <person name="Chan K.G."/>
        </authorList>
    </citation>
    <scope>NUCLEOTIDE SEQUENCE</scope>
    <source>
        <strain evidence="5">32-07</strain>
    </source>
</reference>
<dbReference type="PANTHER" id="PTHR43775:SF37">
    <property type="entry name" value="SI:DKEY-61P9.11"/>
    <property type="match status" value="1"/>
</dbReference>
<feature type="domain" description="Ketoreductase" evidence="4">
    <location>
        <begin position="255"/>
        <end position="475"/>
    </location>
</feature>
<gene>
    <name evidence="5" type="ORF">AGRA3207_004538</name>
</gene>
<dbReference type="Pfam" id="PF08659">
    <property type="entry name" value="KR"/>
    <property type="match status" value="1"/>
</dbReference>
<dbReference type="SMART" id="SM00822">
    <property type="entry name" value="PKS_KR"/>
    <property type="match status" value="1"/>
</dbReference>
<organism evidence="5 6">
    <name type="scientific">Actinomadura graeca</name>
    <dbReference type="NCBI Taxonomy" id="2750812"/>
    <lineage>
        <taxon>Bacteria</taxon>
        <taxon>Bacillati</taxon>
        <taxon>Actinomycetota</taxon>
        <taxon>Actinomycetes</taxon>
        <taxon>Streptosporangiales</taxon>
        <taxon>Thermomonosporaceae</taxon>
        <taxon>Actinomadura</taxon>
    </lineage>
</organism>
<dbReference type="PANTHER" id="PTHR43775">
    <property type="entry name" value="FATTY ACID SYNTHASE"/>
    <property type="match status" value="1"/>
</dbReference>
<keyword evidence="1" id="KW-0596">Phosphopantetheine</keyword>
<feature type="compositionally biased region" description="Low complexity" evidence="3">
    <location>
        <begin position="1"/>
        <end position="24"/>
    </location>
</feature>
<sequence length="832" mass="88353">MTAATRTGIGAAAADPAVPRAAGDTTGGPDSAAGPVSRMIWTLTPAAPRNRHRPADAPRSERTLAGRRIVVVGGTGDAAGHVRAELRERGADVLPAEALPAGGGATLDAVVDLTLAERFAADDPGRWREPFLRTLAVLRGCYDAWSAETTAGRLTYLAVTYLGGGMGYHPDDDIAQPLGGLWAGLAKTLHREFPNCAARVLDIALADAGRLPGLVADELCRTGLTEIGHRDGRRWTLTPEAVPPGPPAVSWGPDDTLLVSGGGRGIGMALARAMAAEFGMRVVVTGRAPLPDERTWPELTPEALRERRAALWAEHAGGRPVAEIRRAIARESATWEVVGNLLSARDAGLRVDYLPCDFTDAGQVRALVARLPGLTAVVHNAGVDHPARLPRKSDDVAVSVVKTKVDSFTHLLDAVRDRRLKVFCTVGSLTGRLGGMVGQFDYAAANECLARLGHWATRQVPFPVMTLAWPTWARLGLIANFEASLRYMTALDVDAGLRHWRAELLAGSRGEVTFVGRLGRALDPEQASSYPMPPCLPGFADTHPKVFHLGEPRLYRAGDRLDSVVGFDAAKTPALGDFTVGGVPALPVGLLLENAVRGAEWVLPEELAEPVPPTVEELSVPWPLLCADEAGRVTLSREMRGEWRDGAWVVSVTFERRTGAPRTARLRLAFGTRPVDGPGGPRLPRAPAPPAQGTAARPAGALLSGAPAPEWRGLAIPLASWRPEGAHRVTAEVDECRPGDLWAVPRPPRCAVPVAAIENLVRAVVSPPPAGLRTVPHPLVISRITMHGARADRVRIAGDPVLGVWHVRDAGTDAPVALIQGLGGHRREPSVP</sequence>
<protein>
    <submittedName>
        <fullName evidence="5">KR domain-containing protein</fullName>
    </submittedName>
</protein>
<dbReference type="EMBL" id="CP059572">
    <property type="protein sequence ID" value="QXJ23391.1"/>
    <property type="molecule type" value="Genomic_DNA"/>
</dbReference>
<evidence type="ECO:0000256" key="1">
    <source>
        <dbReference type="ARBA" id="ARBA00022450"/>
    </source>
</evidence>
<dbReference type="Proteomes" id="UP001049518">
    <property type="component" value="Chromosome"/>
</dbReference>
<keyword evidence="2" id="KW-0597">Phosphoprotein</keyword>
<dbReference type="InterPro" id="IPR036291">
    <property type="entry name" value="NAD(P)-bd_dom_sf"/>
</dbReference>